<sequence length="81" mass="8583">MSGERNTPDLEQKILSVALSTEEAADMVLRAGKEGTPVADYLGIQVRRGAYGHVYAAQMSAKMRPNLGQAGTSRDASEGNS</sequence>
<organism evidence="1 2">
    <name type="scientific">Cupriavidus pauculus</name>
    <dbReference type="NCBI Taxonomy" id="82633"/>
    <lineage>
        <taxon>Bacteria</taxon>
        <taxon>Pseudomonadati</taxon>
        <taxon>Pseudomonadota</taxon>
        <taxon>Betaproteobacteria</taxon>
        <taxon>Burkholderiales</taxon>
        <taxon>Burkholderiaceae</taxon>
        <taxon>Cupriavidus</taxon>
    </lineage>
</organism>
<dbReference type="AlphaFoldDB" id="A0A2N5C3Z9"/>
<dbReference type="EMBL" id="PJRP01000021">
    <property type="protein sequence ID" value="PLP96937.1"/>
    <property type="molecule type" value="Genomic_DNA"/>
</dbReference>
<proteinExistence type="predicted"/>
<evidence type="ECO:0000313" key="1">
    <source>
        <dbReference type="EMBL" id="PLP96937.1"/>
    </source>
</evidence>
<evidence type="ECO:0000313" key="2">
    <source>
        <dbReference type="Proteomes" id="UP000234341"/>
    </source>
</evidence>
<dbReference type="Proteomes" id="UP000234341">
    <property type="component" value="Unassembled WGS sequence"/>
</dbReference>
<accession>A0A2N5C3Z9</accession>
<gene>
    <name evidence="1" type="ORF">CYJ10_29275</name>
</gene>
<protein>
    <submittedName>
        <fullName evidence="1">Uncharacterized protein</fullName>
    </submittedName>
</protein>
<comment type="caution">
    <text evidence="1">The sequence shown here is derived from an EMBL/GenBank/DDBJ whole genome shotgun (WGS) entry which is preliminary data.</text>
</comment>
<dbReference type="RefSeq" id="WP_101684946.1">
    <property type="nucleotide sequence ID" value="NZ_PJRP01000021.1"/>
</dbReference>
<reference evidence="1 2" key="1">
    <citation type="submission" date="2017-12" db="EMBL/GenBank/DDBJ databases">
        <title>Genome sequence of the active heterotrophic nitrifier-denitrifier, Cupriavidus pauculus UM1.</title>
        <authorList>
            <person name="Putonti C."/>
            <person name="Castignetti D."/>
        </authorList>
    </citation>
    <scope>NUCLEOTIDE SEQUENCE [LARGE SCALE GENOMIC DNA]</scope>
    <source>
        <strain evidence="1 2">UM1</strain>
    </source>
</reference>
<dbReference type="OrthoDB" id="8970765at2"/>
<name>A0A2N5C3Z9_9BURK</name>